<organism evidence="1 2">
    <name type="scientific">Panagrolaimus sp. PS1159</name>
    <dbReference type="NCBI Taxonomy" id="55785"/>
    <lineage>
        <taxon>Eukaryota</taxon>
        <taxon>Metazoa</taxon>
        <taxon>Ecdysozoa</taxon>
        <taxon>Nematoda</taxon>
        <taxon>Chromadorea</taxon>
        <taxon>Rhabditida</taxon>
        <taxon>Tylenchina</taxon>
        <taxon>Panagrolaimomorpha</taxon>
        <taxon>Panagrolaimoidea</taxon>
        <taxon>Panagrolaimidae</taxon>
        <taxon>Panagrolaimus</taxon>
    </lineage>
</organism>
<evidence type="ECO:0000313" key="1">
    <source>
        <dbReference type="Proteomes" id="UP000887580"/>
    </source>
</evidence>
<reference evidence="2" key="1">
    <citation type="submission" date="2022-11" db="UniProtKB">
        <authorList>
            <consortium name="WormBaseParasite"/>
        </authorList>
    </citation>
    <scope>IDENTIFICATION</scope>
</reference>
<proteinExistence type="predicted"/>
<evidence type="ECO:0000313" key="2">
    <source>
        <dbReference type="WBParaSite" id="PS1159_v2.g19695.t1"/>
    </source>
</evidence>
<name>A0AC35FQ18_9BILA</name>
<accession>A0AC35FQ18</accession>
<protein>
    <submittedName>
        <fullName evidence="2">Hydroxymethylglutaryl-CoA lyase</fullName>
    </submittedName>
</protein>
<dbReference type="WBParaSite" id="PS1159_v2.g19695.t1">
    <property type="protein sequence ID" value="PS1159_v2.g19695.t1"/>
    <property type="gene ID" value="PS1159_v2.g19695"/>
</dbReference>
<sequence>QKEKFRVVEVGARDGLQNEKKIVPTEVKVDLINRLSESGLKTIEATSYVSPKWVPQMADHNDVISHIKKFPNVSYPVLVPNLSGLKNALKNESVQEIAVFGAASEGFTHKNINCTMEQAMQRIEEVTKEALKHNIRVRGYISTVIACPYDGKTDPKVVARLTEKLLSFGCYEVSLGDTIGVGSAGSVTKMLNEVMSAVPADKLAVHFHDTYGQALSNVLIAIEKGIRVADSSIAGLGGCPYAKGATGNLATEDLVYMLQDMGFDTGINLSKLVKTANWICEQMGRNNISRSSTALWNQSNKAAP</sequence>
<dbReference type="Proteomes" id="UP000887580">
    <property type="component" value="Unplaced"/>
</dbReference>